<gene>
    <name evidence="7" type="ORF">MAC_00365</name>
</gene>
<dbReference type="OrthoDB" id="2866996at2759"/>
<dbReference type="PANTHER" id="PTHR43730">
    <property type="entry name" value="BETA-MANNOSIDASE"/>
    <property type="match status" value="1"/>
</dbReference>
<dbReference type="eggNOG" id="KOG2230">
    <property type="taxonomic scope" value="Eukaryota"/>
</dbReference>
<dbReference type="GO" id="GO:0006516">
    <property type="term" value="P:glycoprotein catabolic process"/>
    <property type="evidence" value="ECO:0007669"/>
    <property type="project" value="TreeGrafter"/>
</dbReference>
<dbReference type="SUPFAM" id="SSF51445">
    <property type="entry name" value="(Trans)glycosidases"/>
    <property type="match status" value="1"/>
</dbReference>
<name>E9DRJ6_METAQ</name>
<evidence type="ECO:0000259" key="6">
    <source>
        <dbReference type="Pfam" id="PF22666"/>
    </source>
</evidence>
<dbReference type="EMBL" id="GL698470">
    <property type="protein sequence ID" value="EFY93874.1"/>
    <property type="molecule type" value="Genomic_DNA"/>
</dbReference>
<feature type="domain" description="Beta-mannosidase-like galactose-binding" evidence="6">
    <location>
        <begin position="45"/>
        <end position="187"/>
    </location>
</feature>
<reference evidence="7 8" key="1">
    <citation type="journal article" date="2011" name="PLoS Genet.">
        <title>Genome sequencing and comparative transcriptomics of the model entomopathogenic fungi Metarhizium anisopliae and M. acridum.</title>
        <authorList>
            <person name="Gao Q."/>
            <person name="Jin K."/>
            <person name="Ying S.H."/>
            <person name="Zhang Y."/>
            <person name="Xiao G."/>
            <person name="Shang Y."/>
            <person name="Duan Z."/>
            <person name="Hu X."/>
            <person name="Xie X.Q."/>
            <person name="Zhou G."/>
            <person name="Peng G."/>
            <person name="Luo Z."/>
            <person name="Huang W."/>
            <person name="Wang B."/>
            <person name="Fang W."/>
            <person name="Wang S."/>
            <person name="Zhong Y."/>
            <person name="Ma L.J."/>
            <person name="St Leger R.J."/>
            <person name="Zhao G.P."/>
            <person name="Pei Y."/>
            <person name="Feng M.G."/>
            <person name="Xia Y."/>
            <person name="Wang C."/>
        </authorList>
    </citation>
    <scope>NUCLEOTIDE SEQUENCE [LARGE SCALE GENOMIC DNA]</scope>
    <source>
        <strain evidence="7 8">CQMa 102</strain>
    </source>
</reference>
<keyword evidence="8" id="KW-1185">Reference proteome</keyword>
<dbReference type="EC" id="3.2.1.25" evidence="2"/>
<dbReference type="InterPro" id="IPR006102">
    <property type="entry name" value="Ig-like_GH2"/>
</dbReference>
<dbReference type="GO" id="GO:0004567">
    <property type="term" value="F:beta-mannosidase activity"/>
    <property type="evidence" value="ECO:0007669"/>
    <property type="project" value="UniProtKB-EC"/>
</dbReference>
<comment type="catalytic activity">
    <reaction evidence="1">
        <text>Hydrolysis of terminal, non-reducing beta-D-mannose residues in beta-D-mannosides.</text>
        <dbReference type="EC" id="3.2.1.25"/>
    </reaction>
</comment>
<dbReference type="InterPro" id="IPR013783">
    <property type="entry name" value="Ig-like_fold"/>
</dbReference>
<evidence type="ECO:0000256" key="1">
    <source>
        <dbReference type="ARBA" id="ARBA00000829"/>
    </source>
</evidence>
<organism evidence="8">
    <name type="scientific">Metarhizium acridum (strain CQMa 102)</name>
    <dbReference type="NCBI Taxonomy" id="655827"/>
    <lineage>
        <taxon>Eukaryota</taxon>
        <taxon>Fungi</taxon>
        <taxon>Dikarya</taxon>
        <taxon>Ascomycota</taxon>
        <taxon>Pezizomycotina</taxon>
        <taxon>Sordariomycetes</taxon>
        <taxon>Hypocreomycetidae</taxon>
        <taxon>Hypocreales</taxon>
        <taxon>Clavicipitaceae</taxon>
        <taxon>Metarhizium</taxon>
    </lineage>
</organism>
<protein>
    <recommendedName>
        <fullName evidence="2">beta-mannosidase</fullName>
        <ecNumber evidence="2">3.2.1.25</ecNumber>
    </recommendedName>
</protein>
<feature type="domain" description="Glycoside hydrolase family 2 immunoglobulin-like beta-sandwich" evidence="5">
    <location>
        <begin position="211"/>
        <end position="260"/>
    </location>
</feature>
<keyword evidence="3" id="KW-0378">Hydrolase</keyword>
<evidence type="ECO:0000256" key="3">
    <source>
        <dbReference type="ARBA" id="ARBA00022801"/>
    </source>
</evidence>
<dbReference type="KEGG" id="maw:19244676"/>
<evidence type="ECO:0000313" key="7">
    <source>
        <dbReference type="EMBL" id="EFY93874.1"/>
    </source>
</evidence>
<dbReference type="InterPro" id="IPR017853">
    <property type="entry name" value="GH"/>
</dbReference>
<evidence type="ECO:0000256" key="4">
    <source>
        <dbReference type="ARBA" id="ARBA00023295"/>
    </source>
</evidence>
<dbReference type="PANTHER" id="PTHR43730:SF1">
    <property type="entry name" value="BETA-MANNOSIDASE"/>
    <property type="match status" value="1"/>
</dbReference>
<dbReference type="Gene3D" id="2.60.120.260">
    <property type="entry name" value="Galactose-binding domain-like"/>
    <property type="match status" value="1"/>
</dbReference>
<evidence type="ECO:0000259" key="5">
    <source>
        <dbReference type="Pfam" id="PF00703"/>
    </source>
</evidence>
<dbReference type="SUPFAM" id="SSF49303">
    <property type="entry name" value="beta-Galactosidase/glucuronidase domain"/>
    <property type="match status" value="1"/>
</dbReference>
<dbReference type="InterPro" id="IPR008979">
    <property type="entry name" value="Galactose-bd-like_sf"/>
</dbReference>
<dbReference type="SUPFAM" id="SSF49785">
    <property type="entry name" value="Galactose-binding domain-like"/>
    <property type="match status" value="1"/>
</dbReference>
<dbReference type="InterPro" id="IPR036156">
    <property type="entry name" value="Beta-gal/glucu_dom_sf"/>
</dbReference>
<dbReference type="GO" id="GO:0005975">
    <property type="term" value="P:carbohydrate metabolic process"/>
    <property type="evidence" value="ECO:0007669"/>
    <property type="project" value="InterPro"/>
</dbReference>
<dbReference type="GeneID" id="19244676"/>
<dbReference type="Pfam" id="PF22666">
    <property type="entry name" value="Glyco_hydro_2_N2"/>
    <property type="match status" value="1"/>
</dbReference>
<dbReference type="InParanoid" id="E9DRJ6"/>
<evidence type="ECO:0000313" key="8">
    <source>
        <dbReference type="Proteomes" id="UP000002499"/>
    </source>
</evidence>
<dbReference type="Gene3D" id="2.60.40.10">
    <property type="entry name" value="Immunoglobulins"/>
    <property type="match status" value="1"/>
</dbReference>
<dbReference type="Gene3D" id="3.20.20.80">
    <property type="entry name" value="Glycosidases"/>
    <property type="match status" value="1"/>
</dbReference>
<dbReference type="HOGENOM" id="CLU_005015_1_2_1"/>
<dbReference type="InterPro" id="IPR050887">
    <property type="entry name" value="Beta-mannosidase_GH2"/>
</dbReference>
<dbReference type="AlphaFoldDB" id="E9DRJ6"/>
<dbReference type="InterPro" id="IPR054593">
    <property type="entry name" value="Beta-mannosidase-like_N2"/>
</dbReference>
<sequence length="550" mass="63397">MRQRHAPCPHLAPSETYIPVNGIKSAYVDSGKPRPAMWGTVALPIPDPFVDMNERAVQWIGEKVWQYRVSFPARKASSSSATTDLVFEGLNIFATVLLNGRKILKTDNMFVSYQVNIGEHIKPDGNNILEIIFDSALIRGRELVKEHSHEHKFLVRQPEAGRVAVRKAQYNWGWDWGPMLMTAAPWKPVYLEQYTARLDDKGVRRTPVPRNGKYAVPFKIATPQLWHPLNYGKQTRYELQASVVRSGEELHSTSKLIGFRRAELVQEPDAHGKSFYFRINNVDVFGGGSCWVLADSYLSQISSVRYHDWIKLMAEGNQVMIRVWGGGIYDDALLDACDEFGVLIWHDFHSRYSLGREQRDYQVQERYRLDYDFENNDPESWCKSTFPARYIYEHFLPELVKQEDPFMIYHPSSPWGDGRPTADPTVGDIHQWNLWHGAVNKYQEVSLLGGRFVSEFGMEAYPHLSTVRRMTTHSSQLYPGSMTIDLNNKGIFNERRMTTYVSENFRLKYDLPSYIHLTQVVQAEAMRAAYKTWRRDWGTPGDRKCGGVLV</sequence>
<accession>E9DRJ6</accession>
<proteinExistence type="predicted"/>
<evidence type="ECO:0000256" key="2">
    <source>
        <dbReference type="ARBA" id="ARBA00012754"/>
    </source>
</evidence>
<dbReference type="Proteomes" id="UP000002499">
    <property type="component" value="Unassembled WGS sequence"/>
</dbReference>
<dbReference type="STRING" id="655827.E9DRJ6"/>
<dbReference type="Pfam" id="PF00703">
    <property type="entry name" value="Glyco_hydro_2"/>
    <property type="match status" value="1"/>
</dbReference>
<keyword evidence="4" id="KW-0326">Glycosidase</keyword>